<dbReference type="NCBIfam" id="TIGR00196">
    <property type="entry name" value="yjeF_cterm"/>
    <property type="match status" value="1"/>
</dbReference>
<evidence type="ECO:0000256" key="1">
    <source>
        <dbReference type="ARBA" id="ARBA00022741"/>
    </source>
</evidence>
<proteinExistence type="inferred from homology"/>
<evidence type="ECO:0000313" key="8">
    <source>
        <dbReference type="EMBL" id="QJW85457.1"/>
    </source>
</evidence>
<comment type="subunit">
    <text evidence="6">Homotetramer.</text>
</comment>
<evidence type="ECO:0000256" key="5">
    <source>
        <dbReference type="ARBA" id="ARBA00023239"/>
    </source>
</evidence>
<evidence type="ECO:0000256" key="6">
    <source>
        <dbReference type="HAMAP-Rule" id="MF_01965"/>
    </source>
</evidence>
<feature type="domain" description="YjeF C-terminal" evidence="7">
    <location>
        <begin position="11"/>
        <end position="291"/>
    </location>
</feature>
<feature type="binding site" evidence="6">
    <location>
        <position position="117"/>
    </location>
    <ligand>
        <name>(6S)-NADPHX</name>
        <dbReference type="ChEBI" id="CHEBI:64076"/>
    </ligand>
</feature>
<feature type="binding site" evidence="6">
    <location>
        <begin position="202"/>
        <end position="206"/>
    </location>
    <ligand>
        <name>AMP</name>
        <dbReference type="ChEBI" id="CHEBI:456215"/>
    </ligand>
</feature>
<keyword evidence="9" id="KW-1185">Reference proteome</keyword>
<feature type="binding site" evidence="6">
    <location>
        <position position="165"/>
    </location>
    <ligand>
        <name>(6S)-NADPHX</name>
        <dbReference type="ChEBI" id="CHEBI:64076"/>
    </ligand>
</feature>
<evidence type="ECO:0000256" key="4">
    <source>
        <dbReference type="ARBA" id="ARBA00023027"/>
    </source>
</evidence>
<comment type="catalytic activity">
    <reaction evidence="6">
        <text>(6S)-NADHX + ADP = AMP + phosphate + NADH + H(+)</text>
        <dbReference type="Rhea" id="RHEA:32223"/>
        <dbReference type="ChEBI" id="CHEBI:15378"/>
        <dbReference type="ChEBI" id="CHEBI:43474"/>
        <dbReference type="ChEBI" id="CHEBI:57945"/>
        <dbReference type="ChEBI" id="CHEBI:64074"/>
        <dbReference type="ChEBI" id="CHEBI:456215"/>
        <dbReference type="ChEBI" id="CHEBI:456216"/>
        <dbReference type="EC" id="4.2.1.136"/>
    </reaction>
</comment>
<comment type="function">
    <text evidence="6">Catalyzes the dehydration of the S-form of NAD(P)HX at the expense of ADP, which is converted to AMP. Together with NAD(P)HX epimerase, which catalyzes the epimerization of the S- and R-forms, the enzyme allows the repair of both epimers of NAD(P)HX, a damaged form of NAD(P)H that is a result of enzymatic or heat-dependent hydration.</text>
</comment>
<keyword evidence="4 6" id="KW-0520">NAD</keyword>
<dbReference type="SUPFAM" id="SSF53613">
    <property type="entry name" value="Ribokinase-like"/>
    <property type="match status" value="1"/>
</dbReference>
<sequence length="295" mass="30103">MSAADPIHVDDALLRAWPLPEADEKGDKESRGRVLVVAGSPEIPGAALLSATAALRAGAGKLVIACPASVAAMLAAAMPEARVIALPETQDGGLAMEGLEVLQSLAGSTAAMLVGPGMAQCETNVPFVLELLPLFRESTVVLDALAMDCVQSMTRLDQPVIFTPHAGEMAHLTGLEKEDVQERALDVAVQQAASWGAVVALKGAATHVGHPDGRVWRHASRTPGLGTSGSGDVLAGVVAGLAARGATPEQATVWGVALHARAGDRLAEKMGALGYLARELPAEVPAVMHALGPAG</sequence>
<comment type="catalytic activity">
    <reaction evidence="6">
        <text>(6S)-NADPHX + ADP = AMP + phosphate + NADPH + H(+)</text>
        <dbReference type="Rhea" id="RHEA:32235"/>
        <dbReference type="ChEBI" id="CHEBI:15378"/>
        <dbReference type="ChEBI" id="CHEBI:43474"/>
        <dbReference type="ChEBI" id="CHEBI:57783"/>
        <dbReference type="ChEBI" id="CHEBI:64076"/>
        <dbReference type="ChEBI" id="CHEBI:456215"/>
        <dbReference type="ChEBI" id="CHEBI:456216"/>
        <dbReference type="EC" id="4.2.1.136"/>
    </reaction>
</comment>
<evidence type="ECO:0000256" key="3">
    <source>
        <dbReference type="ARBA" id="ARBA00022857"/>
    </source>
</evidence>
<keyword evidence="1 6" id="KW-0547">Nucleotide-binding</keyword>
<reference evidence="8 9" key="2">
    <citation type="submission" date="2020-05" db="EMBL/GenBank/DDBJ databases">
        <authorList>
            <person name="Khan S.A."/>
            <person name="Jeon C.O."/>
            <person name="Chun B.H."/>
        </authorList>
    </citation>
    <scope>NUCLEOTIDE SEQUENCE [LARGE SCALE GENOMIC DNA]</scope>
    <source>
        <strain evidence="8 9">H242</strain>
    </source>
</reference>
<dbReference type="EMBL" id="CP053418">
    <property type="protein sequence ID" value="QJW85457.1"/>
    <property type="molecule type" value="Genomic_DNA"/>
</dbReference>
<dbReference type="PANTHER" id="PTHR12592:SF0">
    <property type="entry name" value="ATP-DEPENDENT (S)-NAD(P)H-HYDRATE DEHYDRATASE"/>
    <property type="match status" value="1"/>
</dbReference>
<comment type="cofactor">
    <cofactor evidence="6">
        <name>Mg(2+)</name>
        <dbReference type="ChEBI" id="CHEBI:18420"/>
    </cofactor>
</comment>
<accession>A0ABX6P7F7</accession>
<dbReference type="HAMAP" id="MF_01965">
    <property type="entry name" value="NADHX_dehydratase"/>
    <property type="match status" value="1"/>
</dbReference>
<evidence type="ECO:0000259" key="7">
    <source>
        <dbReference type="PROSITE" id="PS51383"/>
    </source>
</evidence>
<evidence type="ECO:0000256" key="2">
    <source>
        <dbReference type="ARBA" id="ARBA00022840"/>
    </source>
</evidence>
<feature type="binding site" evidence="6">
    <location>
        <position position="232"/>
    </location>
    <ligand>
        <name>(6S)-NADPHX</name>
        <dbReference type="ChEBI" id="CHEBI:64076"/>
    </ligand>
</feature>
<organism evidence="8 9">
    <name type="scientific">Ramlibacter terrae</name>
    <dbReference type="NCBI Taxonomy" id="2732511"/>
    <lineage>
        <taxon>Bacteria</taxon>
        <taxon>Pseudomonadati</taxon>
        <taxon>Pseudomonadota</taxon>
        <taxon>Betaproteobacteria</taxon>
        <taxon>Burkholderiales</taxon>
        <taxon>Comamonadaceae</taxon>
        <taxon>Ramlibacter</taxon>
    </lineage>
</organism>
<keyword evidence="3 6" id="KW-0521">NADP</keyword>
<gene>
    <name evidence="6" type="primary">nnrD</name>
    <name evidence="8" type="ORF">HK414_25450</name>
</gene>
<dbReference type="CDD" id="cd01171">
    <property type="entry name" value="YXKO-related"/>
    <property type="match status" value="1"/>
</dbReference>
<feature type="binding site" evidence="6">
    <location>
        <position position="46"/>
    </location>
    <ligand>
        <name>(6S)-NADPHX</name>
        <dbReference type="ChEBI" id="CHEBI:64076"/>
    </ligand>
</feature>
<reference evidence="8 9" key="1">
    <citation type="submission" date="2020-05" db="EMBL/GenBank/DDBJ databases">
        <title>Ramlibacter rhizophilus sp. nov., isolated from rhizosphere soil of national flower Mugunghwa from South Korea.</title>
        <authorList>
            <person name="Zheng-Fei Y."/>
            <person name="Huan T."/>
        </authorList>
    </citation>
    <scope>NUCLEOTIDE SEQUENCE [LARGE SCALE GENOMIC DNA]</scope>
    <source>
        <strain evidence="8 9">H242</strain>
    </source>
</reference>
<evidence type="ECO:0000313" key="9">
    <source>
        <dbReference type="Proteomes" id="UP000500826"/>
    </source>
</evidence>
<dbReference type="InterPro" id="IPR000631">
    <property type="entry name" value="CARKD"/>
</dbReference>
<keyword evidence="5 6" id="KW-0456">Lyase</keyword>
<comment type="similarity">
    <text evidence="6">Belongs to the NnrD/CARKD family.</text>
</comment>
<dbReference type="InterPro" id="IPR029056">
    <property type="entry name" value="Ribokinase-like"/>
</dbReference>
<dbReference type="PANTHER" id="PTHR12592">
    <property type="entry name" value="ATP-DEPENDENT (S)-NAD(P)H-HYDRATE DEHYDRATASE FAMILY MEMBER"/>
    <property type="match status" value="1"/>
</dbReference>
<protein>
    <recommendedName>
        <fullName evidence="6">ADP-dependent (S)-NAD(P)H-hydrate dehydratase</fullName>
        <ecNumber evidence="6">4.2.1.136</ecNumber>
    </recommendedName>
    <alternativeName>
        <fullName evidence="6">ADP-dependent NAD(P)HX dehydratase</fullName>
    </alternativeName>
</protein>
<dbReference type="Pfam" id="PF01256">
    <property type="entry name" value="Carb_kinase"/>
    <property type="match status" value="1"/>
</dbReference>
<feature type="binding site" evidence="6">
    <location>
        <position position="231"/>
    </location>
    <ligand>
        <name>AMP</name>
        <dbReference type="ChEBI" id="CHEBI:456215"/>
    </ligand>
</feature>
<dbReference type="Gene3D" id="3.40.1190.20">
    <property type="match status" value="1"/>
</dbReference>
<dbReference type="Proteomes" id="UP000500826">
    <property type="component" value="Chromosome"/>
</dbReference>
<name>A0ABX6P7F7_9BURK</name>
<dbReference type="EC" id="4.2.1.136" evidence="6"/>
<keyword evidence="2 6" id="KW-0067">ATP-binding</keyword>
<dbReference type="PROSITE" id="PS51383">
    <property type="entry name" value="YJEF_C_3"/>
    <property type="match status" value="1"/>
</dbReference>